<keyword evidence="6 10" id="KW-0010">Activator</keyword>
<dbReference type="Gene3D" id="6.10.140.200">
    <property type="match status" value="1"/>
</dbReference>
<comment type="subunit">
    <text evidence="3 10">Component of the Mediator complex.</text>
</comment>
<comment type="caution">
    <text evidence="11">The sequence shown here is derived from an EMBL/GenBank/DDBJ whole genome shotgun (WGS) entry which is preliminary data.</text>
</comment>
<evidence type="ECO:0000256" key="3">
    <source>
        <dbReference type="ARBA" id="ARBA00011837"/>
    </source>
</evidence>
<dbReference type="GO" id="GO:0006357">
    <property type="term" value="P:regulation of transcription by RNA polymerase II"/>
    <property type="evidence" value="ECO:0007669"/>
    <property type="project" value="InterPro"/>
</dbReference>
<evidence type="ECO:0000256" key="8">
    <source>
        <dbReference type="ARBA" id="ARBA00023242"/>
    </source>
</evidence>
<comment type="similarity">
    <text evidence="2 10">Belongs to the Mediator complex subunit 7 family.</text>
</comment>
<protein>
    <recommendedName>
        <fullName evidence="4 10">Mediator of RNA polymerase II transcription subunit 7</fullName>
    </recommendedName>
</protein>
<organism evidence="11 12">
    <name type="scientific">Ramalina farinacea</name>
    <dbReference type="NCBI Taxonomy" id="258253"/>
    <lineage>
        <taxon>Eukaryota</taxon>
        <taxon>Fungi</taxon>
        <taxon>Dikarya</taxon>
        <taxon>Ascomycota</taxon>
        <taxon>Pezizomycotina</taxon>
        <taxon>Lecanoromycetes</taxon>
        <taxon>OSLEUM clade</taxon>
        <taxon>Lecanoromycetidae</taxon>
        <taxon>Lecanorales</taxon>
        <taxon>Lecanorineae</taxon>
        <taxon>Ramalinaceae</taxon>
        <taxon>Ramalina</taxon>
    </lineage>
</organism>
<dbReference type="AlphaFoldDB" id="A0AA43QNC8"/>
<evidence type="ECO:0000256" key="2">
    <source>
        <dbReference type="ARBA" id="ARBA00009994"/>
    </source>
</evidence>
<comment type="function">
    <text evidence="9">Component of the Mediator complex, a coactivator involved in the regulated transcription of nearly all RNA polymerase II-dependent genes. Mediator functions as a bridge to convey information from gene-specific regulatory proteins to the basal RNA polymerase II transcription machinery. Mediator is recruited to promoters by direct interactions with regulatory proteins and serves as a scaffold for the assembly of a functional preinitiation complex with RNA polymerase II and the general transcription factors.</text>
</comment>
<dbReference type="Pfam" id="PF05983">
    <property type="entry name" value="Med7"/>
    <property type="match status" value="1"/>
</dbReference>
<name>A0AA43QNC8_9LECA</name>
<dbReference type="InterPro" id="IPR044888">
    <property type="entry name" value="Mediatior_Med7_sf"/>
</dbReference>
<accession>A0AA43QNC8</accession>
<dbReference type="GO" id="GO:0003712">
    <property type="term" value="F:transcription coregulator activity"/>
    <property type="evidence" value="ECO:0007669"/>
    <property type="project" value="InterPro"/>
</dbReference>
<keyword evidence="12" id="KW-1185">Reference proteome</keyword>
<proteinExistence type="inferred from homology"/>
<dbReference type="GO" id="GO:0070847">
    <property type="term" value="C:core mediator complex"/>
    <property type="evidence" value="ECO:0007669"/>
    <property type="project" value="TreeGrafter"/>
</dbReference>
<sequence length="245" mass="27508">MADEGQPAPISATFPAPPPFYKSFTVDHLNQLQSQLESAGQAPLSTFHPTQPTHAQIPDSSSIPAELQNLLPPSIPSEGTYTTFGVEHAVKPTSTADLTPPPPQAHLIDLLHQILLKFLRITHILAIDPSMEFYVPAWEELKALFESLHAGLNAWRPHQSREMLISMMEEQVKSIKAESERVRESVGRAKEVVEAISKGGLEIQDGQRVSKMSHTAPRDLEHRRRKRLDKDKRMWQVIEREVAKV</sequence>
<evidence type="ECO:0000256" key="7">
    <source>
        <dbReference type="ARBA" id="ARBA00023163"/>
    </source>
</evidence>
<keyword evidence="7 10" id="KW-0804">Transcription</keyword>
<evidence type="ECO:0000256" key="5">
    <source>
        <dbReference type="ARBA" id="ARBA00023015"/>
    </source>
</evidence>
<evidence type="ECO:0000313" key="11">
    <source>
        <dbReference type="EMBL" id="MDI1489651.1"/>
    </source>
</evidence>
<keyword evidence="5 10" id="KW-0805">Transcription regulation</keyword>
<gene>
    <name evidence="11" type="primary">MED7</name>
    <name evidence="11" type="ORF">OHK93_000848</name>
</gene>
<comment type="subcellular location">
    <subcellularLocation>
        <location evidence="1 10">Nucleus</location>
    </subcellularLocation>
</comment>
<dbReference type="InterPro" id="IPR037212">
    <property type="entry name" value="Med7/Med21-like"/>
</dbReference>
<evidence type="ECO:0000313" key="12">
    <source>
        <dbReference type="Proteomes" id="UP001161017"/>
    </source>
</evidence>
<dbReference type="Gene3D" id="6.10.140.1520">
    <property type="match status" value="1"/>
</dbReference>
<evidence type="ECO:0000256" key="4">
    <source>
        <dbReference type="ARBA" id="ARBA00020631"/>
    </source>
</evidence>
<reference evidence="11" key="1">
    <citation type="journal article" date="2023" name="Genome Biol. Evol.">
        <title>First Whole Genome Sequence and Flow Cytometry Genome Size Data for the Lichen-Forming Fungus Ramalina farinacea (Ascomycota).</title>
        <authorList>
            <person name="Llewellyn T."/>
            <person name="Mian S."/>
            <person name="Hill R."/>
            <person name="Leitch I.J."/>
            <person name="Gaya E."/>
        </authorList>
    </citation>
    <scope>NUCLEOTIDE SEQUENCE</scope>
    <source>
        <strain evidence="11">LIQ254RAFAR</strain>
    </source>
</reference>
<evidence type="ECO:0000256" key="1">
    <source>
        <dbReference type="ARBA" id="ARBA00004123"/>
    </source>
</evidence>
<dbReference type="PANTHER" id="PTHR21428:SF11">
    <property type="entry name" value="MEDIATOR OF RNA POLYMERASE II TRANSCRIPTION SUBUNIT 7"/>
    <property type="match status" value="1"/>
</dbReference>
<dbReference type="EMBL" id="JAPUFD010000010">
    <property type="protein sequence ID" value="MDI1489651.1"/>
    <property type="molecule type" value="Genomic_DNA"/>
</dbReference>
<evidence type="ECO:0000256" key="9">
    <source>
        <dbReference type="ARBA" id="ARBA00025687"/>
    </source>
</evidence>
<evidence type="ECO:0000256" key="6">
    <source>
        <dbReference type="ARBA" id="ARBA00023159"/>
    </source>
</evidence>
<dbReference type="GO" id="GO:0016592">
    <property type="term" value="C:mediator complex"/>
    <property type="evidence" value="ECO:0007669"/>
    <property type="project" value="InterPro"/>
</dbReference>
<evidence type="ECO:0000256" key="10">
    <source>
        <dbReference type="RuleBase" id="RU364060"/>
    </source>
</evidence>
<dbReference type="InterPro" id="IPR009244">
    <property type="entry name" value="Mediatior_Med7"/>
</dbReference>
<dbReference type="Proteomes" id="UP001161017">
    <property type="component" value="Unassembled WGS sequence"/>
</dbReference>
<dbReference type="SUPFAM" id="SSF140718">
    <property type="entry name" value="Mediator hinge subcomplex-like"/>
    <property type="match status" value="1"/>
</dbReference>
<keyword evidence="8 10" id="KW-0539">Nucleus</keyword>
<dbReference type="PANTHER" id="PTHR21428">
    <property type="entry name" value="MEDIATOR OF RNA POLYMERASE II TRANSCRIPTION SUBUNIT 7"/>
    <property type="match status" value="1"/>
</dbReference>